<dbReference type="Pfam" id="PF12090">
    <property type="entry name" value="Spt20_SEP"/>
    <property type="match status" value="1"/>
</dbReference>
<feature type="region of interest" description="Disordered" evidence="1">
    <location>
        <begin position="546"/>
        <end position="608"/>
    </location>
</feature>
<name>A0A6A5KGS5_9PLEO</name>
<gene>
    <name evidence="3" type="ORF">BDW02DRAFT_628021</name>
</gene>
<dbReference type="EMBL" id="ML975262">
    <property type="protein sequence ID" value="KAF1837455.1"/>
    <property type="molecule type" value="Genomic_DNA"/>
</dbReference>
<feature type="compositionally biased region" description="Low complexity" evidence="1">
    <location>
        <begin position="436"/>
        <end position="488"/>
    </location>
</feature>
<evidence type="ECO:0000313" key="3">
    <source>
        <dbReference type="EMBL" id="KAF1837455.1"/>
    </source>
</evidence>
<dbReference type="OrthoDB" id="1932706at2759"/>
<feature type="region of interest" description="Disordered" evidence="1">
    <location>
        <begin position="928"/>
        <end position="950"/>
    </location>
</feature>
<feature type="region of interest" description="Disordered" evidence="1">
    <location>
        <begin position="251"/>
        <end position="277"/>
    </location>
</feature>
<feature type="compositionally biased region" description="Basic and acidic residues" evidence="1">
    <location>
        <begin position="421"/>
        <end position="435"/>
    </location>
</feature>
<feature type="region of interest" description="Disordered" evidence="1">
    <location>
        <begin position="163"/>
        <end position="209"/>
    </location>
</feature>
<feature type="compositionally biased region" description="Polar residues" evidence="1">
    <location>
        <begin position="491"/>
        <end position="504"/>
    </location>
</feature>
<dbReference type="PANTHER" id="PTHR13526:SF8">
    <property type="entry name" value="TRANSCRIPTION FACTOR SPT20 HOMOLOG"/>
    <property type="match status" value="1"/>
</dbReference>
<dbReference type="PANTHER" id="PTHR13526">
    <property type="entry name" value="TRANSCRIPTION FACTOR SPT20 HOMOLOG"/>
    <property type="match status" value="1"/>
</dbReference>
<feature type="compositionally biased region" description="Basic and acidic residues" evidence="1">
    <location>
        <begin position="398"/>
        <end position="413"/>
    </location>
</feature>
<dbReference type="GO" id="GO:0006357">
    <property type="term" value="P:regulation of transcription by RNA polymerase II"/>
    <property type="evidence" value="ECO:0007669"/>
    <property type="project" value="TreeGrafter"/>
</dbReference>
<feature type="region of interest" description="Disordered" evidence="1">
    <location>
        <begin position="398"/>
        <end position="504"/>
    </location>
</feature>
<reference evidence="3" key="1">
    <citation type="submission" date="2020-01" db="EMBL/GenBank/DDBJ databases">
        <authorList>
            <consortium name="DOE Joint Genome Institute"/>
            <person name="Haridas S."/>
            <person name="Albert R."/>
            <person name="Binder M."/>
            <person name="Bloem J."/>
            <person name="Labutti K."/>
            <person name="Salamov A."/>
            <person name="Andreopoulos B."/>
            <person name="Baker S.E."/>
            <person name="Barry K."/>
            <person name="Bills G."/>
            <person name="Bluhm B.H."/>
            <person name="Cannon C."/>
            <person name="Castanera R."/>
            <person name="Culley D.E."/>
            <person name="Daum C."/>
            <person name="Ezra D."/>
            <person name="Gonzalez J.B."/>
            <person name="Henrissat B."/>
            <person name="Kuo A."/>
            <person name="Liang C."/>
            <person name="Lipzen A."/>
            <person name="Lutzoni F."/>
            <person name="Magnuson J."/>
            <person name="Mondo S."/>
            <person name="Nolan M."/>
            <person name="Ohm R."/>
            <person name="Pangilinan J."/>
            <person name="Park H.-J."/>
            <person name="Ramirez L."/>
            <person name="Alfaro M."/>
            <person name="Sun H."/>
            <person name="Tritt A."/>
            <person name="Yoshinaga Y."/>
            <person name="Zwiers L.-H."/>
            <person name="Turgeon B.G."/>
            <person name="Goodwin S.B."/>
            <person name="Spatafora J.W."/>
            <person name="Crous P.W."/>
            <person name="Grigoriev I.V."/>
        </authorList>
    </citation>
    <scope>NUCLEOTIDE SEQUENCE</scope>
    <source>
        <strain evidence="3">P77</strain>
    </source>
</reference>
<evidence type="ECO:0000313" key="4">
    <source>
        <dbReference type="Proteomes" id="UP000800040"/>
    </source>
</evidence>
<evidence type="ECO:0000259" key="2">
    <source>
        <dbReference type="Pfam" id="PF12090"/>
    </source>
</evidence>
<dbReference type="GO" id="GO:0000124">
    <property type="term" value="C:SAGA complex"/>
    <property type="evidence" value="ECO:0007669"/>
    <property type="project" value="InterPro"/>
</dbReference>
<sequence>MSGPVAIARPSQPPRLRRESQRPGVARSATRQSTMSDAGAKQDAKKYVYTQQDILARHKGKPPSLRVYLHPKHFRLNDSPETLSYASPMRELLQAIKDKEVPHNMVDELYDANTPWYDNCLIVEVHDYRASAAKPRDDTNSTGEGGTSAFSIHNYNNFITPSPFAPFPANKAEPKPPAAGAPSRDGDTKEDKENMPAPGQSGASTKQPGMAKVRTVVLFPTPQSQLADMQLLATTPVPDMAALKRMQAQGRATGLPPTPLTTVPPTPTFSNGPSPKRQKMVLDDSNVHEFEAEFLNATCPALYLEPTKSFEHSLALIDATTHANNKNPAPPRKTRKRTTAELAADEAEAQGLQRFMLAGDEYQATMTATATGNDDNAVRAAANSQTFSRFKAIASIRANHEEADRRKKEEDARIAQAKRHAQAEAEMQRKREAENNRQQAEVAERQQQALRQQAQHQAQLQQNQLQQNEALRAATAAQHQMSNAAAAQVAHTPQSATQSQFSPVLRQQTPMTATAASPRVGGQVTHPMGGTPMVATASNHAINSPVRPPSAVSHHQNQMARSVSQQQNPSRTGTPHMVQGTPVMNPSMPNRNMTPTPSRMSQSSPSMAMQGGTPMMMQTPQPGQNMTPEAMQQLGQQQRLQQIRMQQMQQQGGSPGNQQQQQMQALAFQKAGQQIQTQGIPQNQNPQQYRQHLARQYFQQLQQQQQQAMQNGSPQGGIPKGMPQQGMTFANMSLQQMHQRYQQQKTQLLQNYGAQNVPPHMMQQMQQMEHQIKMREQREQQQAQQMAQMQNGMAGQMNGGQMNGMANAQGNPMQMQQYQQMLQQQRASQANQARILAMRHQQMANGGQLPQGMMGNMNAMQGMQGMQGMNMGQMQGMNMAQMNQMNGMQGMQQGGGGQMNAGMQMNMNQMNQQQMQQMMMMRQAQQQAQRMGGQPGQQGGGGGDMGWSGV</sequence>
<protein>
    <recommendedName>
        <fullName evidence="2">Spt20-like SEP domain-containing protein</fullName>
    </recommendedName>
</protein>
<dbReference type="GO" id="GO:0003712">
    <property type="term" value="F:transcription coregulator activity"/>
    <property type="evidence" value="ECO:0007669"/>
    <property type="project" value="InterPro"/>
</dbReference>
<feature type="compositionally biased region" description="Polar residues" evidence="1">
    <location>
        <begin position="553"/>
        <end position="573"/>
    </location>
</feature>
<feature type="compositionally biased region" description="Basic and acidic residues" evidence="1">
    <location>
        <begin position="184"/>
        <end position="194"/>
    </location>
</feature>
<proteinExistence type="predicted"/>
<organism evidence="3 4">
    <name type="scientific">Decorospora gaudefroyi</name>
    <dbReference type="NCBI Taxonomy" id="184978"/>
    <lineage>
        <taxon>Eukaryota</taxon>
        <taxon>Fungi</taxon>
        <taxon>Dikarya</taxon>
        <taxon>Ascomycota</taxon>
        <taxon>Pezizomycotina</taxon>
        <taxon>Dothideomycetes</taxon>
        <taxon>Pleosporomycetidae</taxon>
        <taxon>Pleosporales</taxon>
        <taxon>Pleosporineae</taxon>
        <taxon>Pleosporaceae</taxon>
        <taxon>Decorospora</taxon>
    </lineage>
</organism>
<evidence type="ECO:0000256" key="1">
    <source>
        <dbReference type="SAM" id="MobiDB-lite"/>
    </source>
</evidence>
<dbReference type="Proteomes" id="UP000800040">
    <property type="component" value="Unassembled WGS sequence"/>
</dbReference>
<feature type="compositionally biased region" description="Polar residues" evidence="1">
    <location>
        <begin position="582"/>
        <end position="607"/>
    </location>
</feature>
<feature type="compositionally biased region" description="Gly residues" evidence="1">
    <location>
        <begin position="933"/>
        <end position="950"/>
    </location>
</feature>
<feature type="domain" description="Spt20-like SEP" evidence="2">
    <location>
        <begin position="60"/>
        <end position="314"/>
    </location>
</feature>
<feature type="region of interest" description="Disordered" evidence="1">
    <location>
        <begin position="1"/>
        <end position="44"/>
    </location>
</feature>
<accession>A0A6A5KGS5</accession>
<dbReference type="AlphaFoldDB" id="A0A6A5KGS5"/>
<keyword evidence="4" id="KW-1185">Reference proteome</keyword>
<feature type="compositionally biased region" description="Pro residues" evidence="1">
    <location>
        <begin position="256"/>
        <end position="267"/>
    </location>
</feature>
<dbReference type="InterPro" id="IPR046468">
    <property type="entry name" value="Spt20-like_SEP"/>
</dbReference>
<dbReference type="InterPro" id="IPR021950">
    <property type="entry name" value="Spt20"/>
</dbReference>